<dbReference type="AlphaFoldDB" id="M2BNF7"/>
<proteinExistence type="predicted"/>
<comment type="caution">
    <text evidence="2">The sequence shown here is derived from an EMBL/GenBank/DDBJ whole genome shotgun (WGS) entry which is preliminary data.</text>
</comment>
<dbReference type="HOGENOM" id="CLU_3240998_0_0_12"/>
<dbReference type="Proteomes" id="UP000016183">
    <property type="component" value="Unassembled WGS sequence"/>
</dbReference>
<dbReference type="EMBL" id="AGDZ01000014">
    <property type="protein sequence ID" value="EMB26602.1"/>
    <property type="molecule type" value="Genomic_DNA"/>
</dbReference>
<evidence type="ECO:0000313" key="3">
    <source>
        <dbReference type="Proteomes" id="UP000016183"/>
    </source>
</evidence>
<reference evidence="2 3" key="1">
    <citation type="submission" date="2012-01" db="EMBL/GenBank/DDBJ databases">
        <title>The Genome Sequence of Treponema denticola SP33.</title>
        <authorList>
            <consortium name="The Broad Institute Genome Sequencing Platform"/>
            <person name="Earl A."/>
            <person name="Ward D."/>
            <person name="Feldgarden M."/>
            <person name="Gevers D."/>
            <person name="Blanton J.M."/>
            <person name="Fenno C.J."/>
            <person name="Baranova O.V."/>
            <person name="Mathney J."/>
            <person name="Dewhirst F.E."/>
            <person name="Izard J."/>
            <person name="Young S.K."/>
            <person name="Zeng Q."/>
            <person name="Gargeya S."/>
            <person name="Fitzgerald M."/>
            <person name="Haas B."/>
            <person name="Abouelleil A."/>
            <person name="Alvarado L."/>
            <person name="Arachchi H.M."/>
            <person name="Berlin A."/>
            <person name="Chapman S.B."/>
            <person name="Gearin G."/>
            <person name="Goldberg J."/>
            <person name="Griggs A."/>
            <person name="Gujja S."/>
            <person name="Hansen M."/>
            <person name="Heiman D."/>
            <person name="Howarth C."/>
            <person name="Larimer J."/>
            <person name="Lui A."/>
            <person name="MacDonald P.J.P."/>
            <person name="McCowen C."/>
            <person name="Montmayeur A."/>
            <person name="Murphy C."/>
            <person name="Neiman D."/>
            <person name="Pearson M."/>
            <person name="Priest M."/>
            <person name="Roberts A."/>
            <person name="Saif S."/>
            <person name="Shea T."/>
            <person name="Sisk P."/>
            <person name="Stolte C."/>
            <person name="Sykes S."/>
            <person name="Wortman J."/>
            <person name="Nusbaum C."/>
            <person name="Birren B."/>
        </authorList>
    </citation>
    <scope>NUCLEOTIDE SEQUENCE [LARGE SCALE GENOMIC DNA]</scope>
    <source>
        <strain evidence="2 3">SP33</strain>
    </source>
</reference>
<gene>
    <name evidence="2" type="ORF">HMPREF9733_00473</name>
</gene>
<sequence length="43" mass="4956">MIIRKPEDNIKIRFDNCGNCSGSRSDLHPLKSKSQNVKQVKNR</sequence>
<evidence type="ECO:0000313" key="2">
    <source>
        <dbReference type="EMBL" id="EMB26602.1"/>
    </source>
</evidence>
<accession>M2BNF7</accession>
<feature type="region of interest" description="Disordered" evidence="1">
    <location>
        <begin position="23"/>
        <end position="43"/>
    </location>
</feature>
<name>M2BNF7_TREDN</name>
<protein>
    <submittedName>
        <fullName evidence="2">Uncharacterized protein</fullName>
    </submittedName>
</protein>
<feature type="compositionally biased region" description="Polar residues" evidence="1">
    <location>
        <begin position="32"/>
        <end position="43"/>
    </location>
</feature>
<evidence type="ECO:0000256" key="1">
    <source>
        <dbReference type="SAM" id="MobiDB-lite"/>
    </source>
</evidence>
<organism evidence="2 3">
    <name type="scientific">Treponema denticola SP33</name>
    <dbReference type="NCBI Taxonomy" id="999437"/>
    <lineage>
        <taxon>Bacteria</taxon>
        <taxon>Pseudomonadati</taxon>
        <taxon>Spirochaetota</taxon>
        <taxon>Spirochaetia</taxon>
        <taxon>Spirochaetales</taxon>
        <taxon>Treponemataceae</taxon>
        <taxon>Treponema</taxon>
    </lineage>
</organism>